<keyword evidence="2" id="KW-1185">Reference proteome</keyword>
<dbReference type="SUPFAM" id="SSF55729">
    <property type="entry name" value="Acyl-CoA N-acyltransferases (Nat)"/>
    <property type="match status" value="1"/>
</dbReference>
<proteinExistence type="predicted"/>
<dbReference type="InterPro" id="IPR016181">
    <property type="entry name" value="Acyl_CoA_acyltransferase"/>
</dbReference>
<dbReference type="RefSeq" id="WP_192752078.1">
    <property type="nucleotide sequence ID" value="NZ_BAABJL010000166.1"/>
</dbReference>
<organism evidence="1 2">
    <name type="scientific">Actinopolymorpha pittospori</name>
    <dbReference type="NCBI Taxonomy" id="648752"/>
    <lineage>
        <taxon>Bacteria</taxon>
        <taxon>Bacillati</taxon>
        <taxon>Actinomycetota</taxon>
        <taxon>Actinomycetes</taxon>
        <taxon>Propionibacteriales</taxon>
        <taxon>Actinopolymorphaceae</taxon>
        <taxon>Actinopolymorpha</taxon>
    </lineage>
</organism>
<protein>
    <submittedName>
        <fullName evidence="1">GNAT superfamily N-acetyltransferase</fullName>
    </submittedName>
</protein>
<evidence type="ECO:0000313" key="1">
    <source>
        <dbReference type="EMBL" id="MBE1608284.1"/>
    </source>
</evidence>
<evidence type="ECO:0000313" key="2">
    <source>
        <dbReference type="Proteomes" id="UP000638648"/>
    </source>
</evidence>
<dbReference type="Gene3D" id="3.40.630.30">
    <property type="match status" value="1"/>
</dbReference>
<dbReference type="EMBL" id="JADBEM010000001">
    <property type="protein sequence ID" value="MBE1608284.1"/>
    <property type="molecule type" value="Genomic_DNA"/>
</dbReference>
<name>A0A927RB17_9ACTN</name>
<comment type="caution">
    <text evidence="1">The sequence shown here is derived from an EMBL/GenBank/DDBJ whole genome shotgun (WGS) entry which is preliminary data.</text>
</comment>
<reference evidence="1" key="1">
    <citation type="submission" date="2020-10" db="EMBL/GenBank/DDBJ databases">
        <title>Sequencing the genomes of 1000 actinobacteria strains.</title>
        <authorList>
            <person name="Klenk H.-P."/>
        </authorList>
    </citation>
    <scope>NUCLEOTIDE SEQUENCE</scope>
    <source>
        <strain evidence="1">DSM 45354</strain>
    </source>
</reference>
<dbReference type="AlphaFoldDB" id="A0A927RB17"/>
<dbReference type="Proteomes" id="UP000638648">
    <property type="component" value="Unassembled WGS sequence"/>
</dbReference>
<sequence length="252" mass="27615">MTLTITTVAERPELLEPLWQMPDSWPEFVLNDPIGWACFGQIPVVFPRFALIATNTDGDVVARAFSVPFSLDAPDRQKLPAAGWDQVLLWAFSDHRRSVRPDTVSAIDITIRPDHHGRGLSATLVAAMRENAAAEGFTELVAPVRPTGKSAHPHVPMTKYAFLTRPDGLPVDPWLRTHVRAGGVIDSVAPTSMTVAGTLDQWRSWTGLAFDKPGPVEVPGALTPVHCEPDHDYAVSVEPNVWVRHNLAGTRD</sequence>
<accession>A0A927RB17</accession>
<gene>
    <name evidence="1" type="ORF">HEB94_005132</name>
</gene>